<dbReference type="InterPro" id="IPR000387">
    <property type="entry name" value="Tyr_Pase_dom"/>
</dbReference>
<dbReference type="SUPFAM" id="SSF52799">
    <property type="entry name" value="(Phosphotyrosine protein) phosphatases II"/>
    <property type="match status" value="1"/>
</dbReference>
<reference evidence="2 3" key="1">
    <citation type="submission" date="2023-04" db="EMBL/GenBank/DDBJ databases">
        <title>Genome of Basidiobolus ranarum AG-B5.</title>
        <authorList>
            <person name="Stajich J.E."/>
            <person name="Carter-House D."/>
            <person name="Gryganskyi A."/>
        </authorList>
    </citation>
    <scope>NUCLEOTIDE SEQUENCE [LARGE SCALE GENOMIC DNA]</scope>
    <source>
        <strain evidence="2 3">AG-B5</strain>
    </source>
</reference>
<comment type="caution">
    <text evidence="2">The sequence shown here is derived from an EMBL/GenBank/DDBJ whole genome shotgun (WGS) entry which is preliminary data.</text>
</comment>
<proteinExistence type="predicted"/>
<dbReference type="Proteomes" id="UP001479436">
    <property type="component" value="Unassembled WGS sequence"/>
</dbReference>
<dbReference type="InterPro" id="IPR026893">
    <property type="entry name" value="Tyr/Ser_Pase_IphP-type"/>
</dbReference>
<dbReference type="PROSITE" id="PS50056">
    <property type="entry name" value="TYR_PHOSPHATASE_2"/>
    <property type="match status" value="1"/>
</dbReference>
<gene>
    <name evidence="2" type="ORF">K7432_012018</name>
</gene>
<evidence type="ECO:0000259" key="1">
    <source>
        <dbReference type="PROSITE" id="PS50056"/>
    </source>
</evidence>
<name>A0ABR2WLH8_9FUNG</name>
<feature type="domain" description="Tyrosine specific protein phosphatases" evidence="1">
    <location>
        <begin position="1"/>
        <end position="37"/>
    </location>
</feature>
<dbReference type="Pfam" id="PF13350">
    <property type="entry name" value="Y_phosphatase3"/>
    <property type="match status" value="1"/>
</dbReference>
<dbReference type="InterPro" id="IPR029021">
    <property type="entry name" value="Prot-tyrosine_phosphatase-like"/>
</dbReference>
<evidence type="ECO:0000313" key="3">
    <source>
        <dbReference type="Proteomes" id="UP001479436"/>
    </source>
</evidence>
<sequence>MHEDGEMNEPVIMHCAAGKERTGLLIAIILWTLGVDMDTICGDYELTNLNLKYLNSELVLLAEKLSKKTGRNIDVNGVRSMLIAKPESLKLVLLRIQEIYGGPEGFLLSSGITTQEIDQLRKRLILPIRAKL</sequence>
<keyword evidence="3" id="KW-1185">Reference proteome</keyword>
<dbReference type="EMBL" id="JASJQH010000996">
    <property type="protein sequence ID" value="KAK9762342.1"/>
    <property type="molecule type" value="Genomic_DNA"/>
</dbReference>
<dbReference type="Gene3D" id="3.90.190.10">
    <property type="entry name" value="Protein tyrosine phosphatase superfamily"/>
    <property type="match status" value="1"/>
</dbReference>
<protein>
    <recommendedName>
        <fullName evidence="1">Tyrosine specific protein phosphatases domain-containing protein</fullName>
    </recommendedName>
</protein>
<evidence type="ECO:0000313" key="2">
    <source>
        <dbReference type="EMBL" id="KAK9762342.1"/>
    </source>
</evidence>
<dbReference type="PROSITE" id="PS00383">
    <property type="entry name" value="TYR_PHOSPHATASE_1"/>
    <property type="match status" value="1"/>
</dbReference>
<organism evidence="2 3">
    <name type="scientific">Basidiobolus ranarum</name>
    <dbReference type="NCBI Taxonomy" id="34480"/>
    <lineage>
        <taxon>Eukaryota</taxon>
        <taxon>Fungi</taxon>
        <taxon>Fungi incertae sedis</taxon>
        <taxon>Zoopagomycota</taxon>
        <taxon>Entomophthoromycotina</taxon>
        <taxon>Basidiobolomycetes</taxon>
        <taxon>Basidiobolales</taxon>
        <taxon>Basidiobolaceae</taxon>
        <taxon>Basidiobolus</taxon>
    </lineage>
</organism>
<dbReference type="InterPro" id="IPR016130">
    <property type="entry name" value="Tyr_Pase_AS"/>
</dbReference>
<accession>A0ABR2WLH8</accession>